<evidence type="ECO:0000313" key="3">
    <source>
        <dbReference type="Proteomes" id="UP000625316"/>
    </source>
</evidence>
<dbReference type="AlphaFoldDB" id="A0A928VRU8"/>
<dbReference type="RefSeq" id="WP_264328283.1">
    <property type="nucleotide sequence ID" value="NZ_JADEXQ010000218.1"/>
</dbReference>
<proteinExistence type="predicted"/>
<accession>A0A928VRU8</accession>
<reference evidence="2" key="1">
    <citation type="submission" date="2020-10" db="EMBL/GenBank/DDBJ databases">
        <authorList>
            <person name="Castelo-Branco R."/>
            <person name="Eusebio N."/>
            <person name="Adriana R."/>
            <person name="Vieira A."/>
            <person name="Brugerolle De Fraissinette N."/>
            <person name="Rezende De Castro R."/>
            <person name="Schneider M.P."/>
            <person name="Vasconcelos V."/>
            <person name="Leao P.N."/>
        </authorList>
    </citation>
    <scope>NUCLEOTIDE SEQUENCE</scope>
    <source>
        <strain evidence="2">LEGE 11480</strain>
    </source>
</reference>
<dbReference type="Proteomes" id="UP000625316">
    <property type="component" value="Unassembled WGS sequence"/>
</dbReference>
<organism evidence="2 3">
    <name type="scientific">Romeriopsis navalis LEGE 11480</name>
    <dbReference type="NCBI Taxonomy" id="2777977"/>
    <lineage>
        <taxon>Bacteria</taxon>
        <taxon>Bacillati</taxon>
        <taxon>Cyanobacteriota</taxon>
        <taxon>Cyanophyceae</taxon>
        <taxon>Leptolyngbyales</taxon>
        <taxon>Leptolyngbyaceae</taxon>
        <taxon>Romeriopsis</taxon>
        <taxon>Romeriopsis navalis</taxon>
    </lineage>
</organism>
<dbReference type="EMBL" id="JADEXQ010000218">
    <property type="protein sequence ID" value="MBE9033486.1"/>
    <property type="molecule type" value="Genomic_DNA"/>
</dbReference>
<evidence type="ECO:0000256" key="1">
    <source>
        <dbReference type="SAM" id="Phobius"/>
    </source>
</evidence>
<evidence type="ECO:0000313" key="2">
    <source>
        <dbReference type="EMBL" id="MBE9033486.1"/>
    </source>
</evidence>
<keyword evidence="3" id="KW-1185">Reference proteome</keyword>
<feature type="transmembrane region" description="Helical" evidence="1">
    <location>
        <begin position="43"/>
        <end position="66"/>
    </location>
</feature>
<keyword evidence="1" id="KW-0472">Membrane</keyword>
<gene>
    <name evidence="2" type="ORF">IQ266_27530</name>
</gene>
<sequence length="150" mass="16919">MNLINLIDSTMGVIDFVEAMIRFSQREAVRHQVKRSIAIGHSILLSLGLLAIIVLCFVIVAVQAIYRQWREILPVAIATFKEGYYNKTVSDISMTVIELTTATPTKAKTKTQYLREACTAAGIQWRNIRGKNKHATIVQMQQLLNQQQTS</sequence>
<name>A0A928VRU8_9CYAN</name>
<comment type="caution">
    <text evidence="2">The sequence shown here is derived from an EMBL/GenBank/DDBJ whole genome shotgun (WGS) entry which is preliminary data.</text>
</comment>
<keyword evidence="1" id="KW-1133">Transmembrane helix</keyword>
<protein>
    <submittedName>
        <fullName evidence="2">Uncharacterized protein</fullName>
    </submittedName>
</protein>
<keyword evidence="1" id="KW-0812">Transmembrane</keyword>